<dbReference type="OrthoDB" id="8687958at2"/>
<dbReference type="InterPro" id="IPR012823">
    <property type="entry name" value="Flagell_FliJ"/>
</dbReference>
<evidence type="ECO:0000256" key="10">
    <source>
        <dbReference type="ARBA" id="ARBA00023225"/>
    </source>
</evidence>
<dbReference type="GO" id="GO:0044781">
    <property type="term" value="P:bacterial-type flagellum organization"/>
    <property type="evidence" value="ECO:0007669"/>
    <property type="project" value="UniProtKB-KW"/>
</dbReference>
<keyword evidence="14" id="KW-1185">Reference proteome</keyword>
<dbReference type="Proteomes" id="UP000239406">
    <property type="component" value="Unassembled WGS sequence"/>
</dbReference>
<dbReference type="GO" id="GO:0071973">
    <property type="term" value="P:bacterial-type flagellum-dependent cell motility"/>
    <property type="evidence" value="ECO:0007669"/>
    <property type="project" value="InterPro"/>
</dbReference>
<dbReference type="PANTHER" id="PTHR38786:SF1">
    <property type="entry name" value="FLAGELLAR FLIJ PROTEIN"/>
    <property type="match status" value="1"/>
</dbReference>
<dbReference type="Proteomes" id="UP000294772">
    <property type="component" value="Unassembled WGS sequence"/>
</dbReference>
<keyword evidence="11" id="KW-0175">Coiled coil</keyword>
<keyword evidence="12" id="KW-0969">Cilium</keyword>
<evidence type="ECO:0000256" key="6">
    <source>
        <dbReference type="ARBA" id="ARBA00022500"/>
    </source>
</evidence>
<evidence type="ECO:0000256" key="7">
    <source>
        <dbReference type="ARBA" id="ARBA00022795"/>
    </source>
</evidence>
<keyword evidence="7" id="KW-1005">Bacterial flagellum biogenesis</keyword>
<comment type="subcellular location">
    <subcellularLocation>
        <location evidence="1">Cell membrane</location>
        <topology evidence="1">Peripheral membrane protein</topology>
        <orientation evidence="1">Cytoplasmic side</orientation>
    </subcellularLocation>
</comment>
<reference evidence="12 14" key="1">
    <citation type="submission" date="2018-02" db="EMBL/GenBank/DDBJ databases">
        <title>Reclassifiation of [Polyangium] brachysporum DSM 7029 as Guopingzhaonella breviflexa gen. nov., sp. nov., a member of the family Comamonadaceae.</title>
        <authorList>
            <person name="Tang B."/>
        </authorList>
    </citation>
    <scope>NUCLEOTIDE SEQUENCE [LARGE SCALE GENOMIC DNA]</scope>
    <source>
        <strain evidence="12 14">DSM 15344</strain>
    </source>
</reference>
<accession>A0A2S5T0K0</accession>
<evidence type="ECO:0000313" key="13">
    <source>
        <dbReference type="EMBL" id="TCP08882.1"/>
    </source>
</evidence>
<evidence type="ECO:0000256" key="11">
    <source>
        <dbReference type="SAM" id="Coils"/>
    </source>
</evidence>
<reference evidence="13 15" key="2">
    <citation type="submission" date="2019-03" db="EMBL/GenBank/DDBJ databases">
        <title>Genomic Encyclopedia of Type Strains, Phase IV (KMG-IV): sequencing the most valuable type-strain genomes for metagenomic binning, comparative biology and taxonomic classification.</title>
        <authorList>
            <person name="Goeker M."/>
        </authorList>
    </citation>
    <scope>NUCLEOTIDE SEQUENCE [LARGE SCALE GENOMIC DNA]</scope>
    <source>
        <strain evidence="13 15">DSM 15264</strain>
    </source>
</reference>
<keyword evidence="12" id="KW-0966">Cell projection</keyword>
<keyword evidence="8" id="KW-0653">Protein transport</keyword>
<dbReference type="AlphaFoldDB" id="A0A2S5T0K0"/>
<evidence type="ECO:0000256" key="8">
    <source>
        <dbReference type="ARBA" id="ARBA00022927"/>
    </source>
</evidence>
<evidence type="ECO:0000313" key="14">
    <source>
        <dbReference type="Proteomes" id="UP000239406"/>
    </source>
</evidence>
<evidence type="ECO:0000256" key="4">
    <source>
        <dbReference type="ARBA" id="ARBA00022448"/>
    </source>
</evidence>
<dbReference type="GO" id="GO:0015031">
    <property type="term" value="P:protein transport"/>
    <property type="evidence" value="ECO:0007669"/>
    <property type="project" value="UniProtKB-KW"/>
</dbReference>
<proteinExistence type="inferred from homology"/>
<dbReference type="InterPro" id="IPR053716">
    <property type="entry name" value="Flag_assembly_chemotaxis_eff"/>
</dbReference>
<evidence type="ECO:0000313" key="15">
    <source>
        <dbReference type="Proteomes" id="UP000294772"/>
    </source>
</evidence>
<organism evidence="12 14">
    <name type="scientific">Caldimonas thermodepolymerans</name>
    <dbReference type="NCBI Taxonomy" id="215580"/>
    <lineage>
        <taxon>Bacteria</taxon>
        <taxon>Pseudomonadati</taxon>
        <taxon>Pseudomonadota</taxon>
        <taxon>Betaproteobacteria</taxon>
        <taxon>Burkholderiales</taxon>
        <taxon>Sphaerotilaceae</taxon>
        <taxon>Caldimonas</taxon>
    </lineage>
</organism>
<dbReference type="RefSeq" id="WP_104358899.1">
    <property type="nucleotide sequence ID" value="NZ_CP064338.1"/>
</dbReference>
<evidence type="ECO:0000256" key="2">
    <source>
        <dbReference type="ARBA" id="ARBA00010004"/>
    </source>
</evidence>
<dbReference type="GO" id="GO:0006935">
    <property type="term" value="P:chemotaxis"/>
    <property type="evidence" value="ECO:0007669"/>
    <property type="project" value="UniProtKB-KW"/>
</dbReference>
<feature type="coiled-coil region" evidence="11">
    <location>
        <begin position="4"/>
        <end position="52"/>
    </location>
</feature>
<keyword evidence="12" id="KW-0282">Flagellum</keyword>
<dbReference type="Gene3D" id="1.10.287.1700">
    <property type="match status" value="1"/>
</dbReference>
<keyword evidence="5" id="KW-1003">Cell membrane</keyword>
<keyword evidence="9" id="KW-0472">Membrane</keyword>
<evidence type="ECO:0000313" key="12">
    <source>
        <dbReference type="EMBL" id="PPE68472.1"/>
    </source>
</evidence>
<evidence type="ECO:0000256" key="1">
    <source>
        <dbReference type="ARBA" id="ARBA00004413"/>
    </source>
</evidence>
<dbReference type="GO" id="GO:0009288">
    <property type="term" value="C:bacterial-type flagellum"/>
    <property type="evidence" value="ECO:0007669"/>
    <property type="project" value="InterPro"/>
</dbReference>
<protein>
    <recommendedName>
        <fullName evidence="3">Flagellar FliJ protein</fullName>
    </recommendedName>
</protein>
<comment type="similarity">
    <text evidence="2">Belongs to the FliJ family.</text>
</comment>
<dbReference type="GO" id="GO:0005886">
    <property type="term" value="C:plasma membrane"/>
    <property type="evidence" value="ECO:0007669"/>
    <property type="project" value="UniProtKB-SubCell"/>
</dbReference>
<keyword evidence="10" id="KW-1006">Bacterial flagellum protein export</keyword>
<dbReference type="NCBIfam" id="TIGR02473">
    <property type="entry name" value="flagell_FliJ"/>
    <property type="match status" value="1"/>
</dbReference>
<dbReference type="InterPro" id="IPR052570">
    <property type="entry name" value="FliJ"/>
</dbReference>
<dbReference type="EMBL" id="SLXF01000002">
    <property type="protein sequence ID" value="TCP08882.1"/>
    <property type="molecule type" value="Genomic_DNA"/>
</dbReference>
<comment type="caution">
    <text evidence="12">The sequence shown here is derived from an EMBL/GenBank/DDBJ whole genome shotgun (WGS) entry which is preliminary data.</text>
</comment>
<dbReference type="EMBL" id="PSNY01000026">
    <property type="protein sequence ID" value="PPE68472.1"/>
    <property type="molecule type" value="Genomic_DNA"/>
</dbReference>
<evidence type="ECO:0000256" key="3">
    <source>
        <dbReference type="ARBA" id="ARBA00020392"/>
    </source>
</evidence>
<dbReference type="PANTHER" id="PTHR38786">
    <property type="entry name" value="FLAGELLAR FLIJ PROTEIN"/>
    <property type="match status" value="1"/>
</dbReference>
<name>A0A2S5T0K0_9BURK</name>
<keyword evidence="4" id="KW-0813">Transport</keyword>
<dbReference type="Pfam" id="PF02050">
    <property type="entry name" value="FliJ"/>
    <property type="match status" value="1"/>
</dbReference>
<evidence type="ECO:0000256" key="5">
    <source>
        <dbReference type="ARBA" id="ARBA00022475"/>
    </source>
</evidence>
<keyword evidence="6" id="KW-0145">Chemotaxis</keyword>
<gene>
    <name evidence="12" type="primary">fliJ</name>
    <name evidence="12" type="ORF">C1702_16960</name>
    <name evidence="13" type="ORF">EV676_102392</name>
</gene>
<evidence type="ECO:0000256" key="9">
    <source>
        <dbReference type="ARBA" id="ARBA00023136"/>
    </source>
</evidence>
<sequence>MSRLHALKVALEHAEQERDAALRAMQRAAAQLEAAERQAAQLEDYRTDYQKRWSQQFQREGTVDILQCYQNFMSRLNAAIEQQQRVVAQARAGRQRCQAVLVERETRAASIRKLIERREAEEALAQRRREQKATDEQASRLAWAARVHVLTA</sequence>